<reference evidence="2" key="1">
    <citation type="journal article" date="2014" name="Int. J. Syst. Evol. Microbiol.">
        <title>Complete genome sequence of Corynebacterium casei LMG S-19264T (=DSM 44701T), isolated from a smear-ripened cheese.</title>
        <authorList>
            <consortium name="US DOE Joint Genome Institute (JGI-PGF)"/>
            <person name="Walter F."/>
            <person name="Albersmeier A."/>
            <person name="Kalinowski J."/>
            <person name="Ruckert C."/>
        </authorList>
    </citation>
    <scope>NUCLEOTIDE SEQUENCE</scope>
    <source>
        <strain evidence="2">KCTC 12710</strain>
    </source>
</reference>
<dbReference type="AlphaFoldDB" id="A0A918QYB3"/>
<dbReference type="Proteomes" id="UP000636004">
    <property type="component" value="Unassembled WGS sequence"/>
</dbReference>
<protein>
    <recommendedName>
        <fullName evidence="1">DUF5723 domain-containing protein</fullName>
    </recommendedName>
</protein>
<evidence type="ECO:0000313" key="3">
    <source>
        <dbReference type="Proteomes" id="UP000636004"/>
    </source>
</evidence>
<dbReference type="InterPro" id="IPR043781">
    <property type="entry name" value="DUF5723"/>
</dbReference>
<sequence>MKKHRAYLLFFLCVYSVAQNKQILYGFNEIPQSLLLNPGAEVSNMGYIGVPLLSHVHINGGTSGPTVYDLFSANGVNFNEKFRSVVYNSDSRDFLSANEQLEVFSGGFAIGNTFEKTEYLSFGVYQELDVISYIPTDYIELALEGNQNNINRVFNAGDLSARAEVVSVFHLGYNKKVNSRFNYGIRGKLYSSVVDIDATKNKGSFTTRRGTNNIYEHIFNLDMQVRTSGIASLTSDDNSGFNEDLKEISKRAFFGGNLGLGFDVGFTYNITDQWRLDGSVLDVGFISHSKDVENYVVNGNYVFEGINPLFPDVANGQSAQDYWDALKEDFEDLFDVDTTGTKYTTWRPIKFNGSLNYTFGKKKKKDCDCTTEDSGYLNAVGAQLYAISRPKQPQMALTVYYYRKLFEGLSLKGTYTLDSYSFYNLGLGVAAQLSGFGFYVMADNFLQYENIYNAEGLSLQLGFNYIFNKK</sequence>
<evidence type="ECO:0000259" key="1">
    <source>
        <dbReference type="Pfam" id="PF18990"/>
    </source>
</evidence>
<name>A0A918QYB3_9FLAO</name>
<reference evidence="2" key="2">
    <citation type="submission" date="2020-09" db="EMBL/GenBank/DDBJ databases">
        <authorList>
            <person name="Sun Q."/>
            <person name="Kim S."/>
        </authorList>
    </citation>
    <scope>NUCLEOTIDE SEQUENCE</scope>
    <source>
        <strain evidence="2">KCTC 12710</strain>
    </source>
</reference>
<feature type="domain" description="DUF5723" evidence="1">
    <location>
        <begin position="38"/>
        <end position="443"/>
    </location>
</feature>
<gene>
    <name evidence="2" type="ORF">GCM10007028_16010</name>
</gene>
<evidence type="ECO:0000313" key="2">
    <source>
        <dbReference type="EMBL" id="GGZ79255.1"/>
    </source>
</evidence>
<organism evidence="2 3">
    <name type="scientific">Algibacter mikhailovii</name>
    <dbReference type="NCBI Taxonomy" id="425498"/>
    <lineage>
        <taxon>Bacteria</taxon>
        <taxon>Pseudomonadati</taxon>
        <taxon>Bacteroidota</taxon>
        <taxon>Flavobacteriia</taxon>
        <taxon>Flavobacteriales</taxon>
        <taxon>Flavobacteriaceae</taxon>
        <taxon>Algibacter</taxon>
    </lineage>
</organism>
<dbReference type="Pfam" id="PF18990">
    <property type="entry name" value="DUF5723"/>
    <property type="match status" value="1"/>
</dbReference>
<keyword evidence="3" id="KW-1185">Reference proteome</keyword>
<dbReference type="RefSeq" id="WP_189360260.1">
    <property type="nucleotide sequence ID" value="NZ_BMWZ01000003.1"/>
</dbReference>
<accession>A0A918QYB3</accession>
<dbReference type="EMBL" id="BMWZ01000003">
    <property type="protein sequence ID" value="GGZ79255.1"/>
    <property type="molecule type" value="Genomic_DNA"/>
</dbReference>
<proteinExistence type="predicted"/>
<comment type="caution">
    <text evidence="2">The sequence shown here is derived from an EMBL/GenBank/DDBJ whole genome shotgun (WGS) entry which is preliminary data.</text>
</comment>